<dbReference type="VEuPathDB" id="CryptoDB:Vbra_14564"/>
<evidence type="ECO:0000313" key="3">
    <source>
        <dbReference type="Proteomes" id="UP000041254"/>
    </source>
</evidence>
<evidence type="ECO:0008006" key="4">
    <source>
        <dbReference type="Google" id="ProtNLM"/>
    </source>
</evidence>
<dbReference type="EMBL" id="CDMY01000383">
    <property type="protein sequence ID" value="CEM08040.1"/>
    <property type="molecule type" value="Genomic_DNA"/>
</dbReference>
<feature type="compositionally biased region" description="Basic and acidic residues" evidence="1">
    <location>
        <begin position="137"/>
        <end position="147"/>
    </location>
</feature>
<dbReference type="Gene3D" id="1.10.510.10">
    <property type="entry name" value="Transferase(Phosphotransferase) domain 1"/>
    <property type="match status" value="1"/>
</dbReference>
<sequence length="648" mass="69655">MGVLANAIRYLQKATRAGLSGRLRAEAEAIKGATGEGGLSVTPELVAHGLVHGDAQQSVAIIDGAWQAYRDRGYEGVRPYVTEGYVIIFLSESDRVALEQQQPPAVPPSPPPEGASALPAAHEAPASAPAADDGEVDERCKRHQQEAEEYERVMDELMADSEYADFLPDWLKFLPSLRAEKPVEPESGDEGQERQQIERQPTPAEMWDGAVTLRDVFRIRAGMLHALSLPTATRRRLQRISQTLPTPGEAEEQGQQGGIAGCVVDLVVCSTSNPLHQSAAASFLERLIQAAYPVGVGWLLLFGVSVGAVVEGLTLSDQLFHAAAEVMLNVKATATDPKAFPDQQRYADRIERLQLPPDAYRRLVVSVLSSLAAIHGAGWIHRDANPQNIMVVCHAARLGSQWINFEMATRRSETEQPLPSLPSTPGEVDIASVPAPHADPAALRKVADTTEAVISRTATRSSSTLRLPFSAEADTYSVCSLSAALLIAPHMDHPDGSDANTAIYEEAGAFFVDLYDRHFVAQVARETKAMETATRGADSALAFLQALSGALPVRLGMMAMLSSAHQPGIRSPALVMLSASASAVKGESLRHDNSSLLVGERALWSIDDVTAANFFLLPTYPGPHVWRDESGRLHEPPGAGTDTAEEPI</sequence>
<dbReference type="PhylomeDB" id="A0A0G4F6J7"/>
<dbReference type="AlphaFoldDB" id="A0A0G4F6J7"/>
<name>A0A0G4F6J7_VITBC</name>
<dbReference type="SUPFAM" id="SSF56112">
    <property type="entry name" value="Protein kinase-like (PK-like)"/>
    <property type="match status" value="1"/>
</dbReference>
<feature type="compositionally biased region" description="Pro residues" evidence="1">
    <location>
        <begin position="104"/>
        <end position="113"/>
    </location>
</feature>
<protein>
    <recommendedName>
        <fullName evidence="4">Protein kinase domain-containing protein</fullName>
    </recommendedName>
</protein>
<proteinExistence type="predicted"/>
<evidence type="ECO:0000313" key="2">
    <source>
        <dbReference type="EMBL" id="CEM08040.1"/>
    </source>
</evidence>
<accession>A0A0G4F6J7</accession>
<reference evidence="2 3" key="1">
    <citation type="submission" date="2014-11" db="EMBL/GenBank/DDBJ databases">
        <authorList>
            <person name="Zhu J."/>
            <person name="Qi W."/>
            <person name="Song R."/>
        </authorList>
    </citation>
    <scope>NUCLEOTIDE SEQUENCE [LARGE SCALE GENOMIC DNA]</scope>
</reference>
<feature type="region of interest" description="Disordered" evidence="1">
    <location>
        <begin position="629"/>
        <end position="648"/>
    </location>
</feature>
<dbReference type="Proteomes" id="UP000041254">
    <property type="component" value="Unassembled WGS sequence"/>
</dbReference>
<evidence type="ECO:0000256" key="1">
    <source>
        <dbReference type="SAM" id="MobiDB-lite"/>
    </source>
</evidence>
<dbReference type="InterPro" id="IPR011009">
    <property type="entry name" value="Kinase-like_dom_sf"/>
</dbReference>
<feature type="region of interest" description="Disordered" evidence="1">
    <location>
        <begin position="98"/>
        <end position="147"/>
    </location>
</feature>
<dbReference type="InParanoid" id="A0A0G4F6J7"/>
<keyword evidence="3" id="KW-1185">Reference proteome</keyword>
<gene>
    <name evidence="2" type="ORF">Vbra_14564</name>
</gene>
<feature type="compositionally biased region" description="Low complexity" evidence="1">
    <location>
        <begin position="114"/>
        <end position="131"/>
    </location>
</feature>
<organism evidence="2 3">
    <name type="scientific">Vitrella brassicaformis (strain CCMP3155)</name>
    <dbReference type="NCBI Taxonomy" id="1169540"/>
    <lineage>
        <taxon>Eukaryota</taxon>
        <taxon>Sar</taxon>
        <taxon>Alveolata</taxon>
        <taxon>Colpodellida</taxon>
        <taxon>Vitrellaceae</taxon>
        <taxon>Vitrella</taxon>
    </lineage>
</organism>